<feature type="transmembrane region" description="Helical" evidence="2">
    <location>
        <begin position="20"/>
        <end position="39"/>
    </location>
</feature>
<evidence type="ECO:0000313" key="4">
    <source>
        <dbReference type="EMBL" id="GGL63854.1"/>
    </source>
</evidence>
<dbReference type="PANTHER" id="PTHR43833">
    <property type="entry name" value="POTASSIUM CHANNEL PROTEIN 2-RELATED-RELATED"/>
    <property type="match status" value="1"/>
</dbReference>
<evidence type="ECO:0000313" key="5">
    <source>
        <dbReference type="Proteomes" id="UP000613840"/>
    </source>
</evidence>
<keyword evidence="5" id="KW-1185">Reference proteome</keyword>
<dbReference type="InterPro" id="IPR036291">
    <property type="entry name" value="NAD(P)-bd_dom_sf"/>
</dbReference>
<feature type="transmembrane region" description="Helical" evidence="2">
    <location>
        <begin position="76"/>
        <end position="97"/>
    </location>
</feature>
<dbReference type="Gene3D" id="3.40.50.720">
    <property type="entry name" value="NAD(P)-binding Rossmann-like Domain"/>
    <property type="match status" value="1"/>
</dbReference>
<dbReference type="InterPro" id="IPR013099">
    <property type="entry name" value="K_chnl_dom"/>
</dbReference>
<dbReference type="SUPFAM" id="SSF81324">
    <property type="entry name" value="Voltage-gated potassium channels"/>
    <property type="match status" value="1"/>
</dbReference>
<dbReference type="InterPro" id="IPR003148">
    <property type="entry name" value="RCK_N"/>
</dbReference>
<sequence>MLVWLILRAAASRLRGWRLYVLMLAAVFVIAWVIMLIAEPSSAAITRPKNFWWWFLVTAFTVGYGDFTPVSVAGRIAGVLVMMTAIGIVAALVGDVLDAAAARRTKRMKGVARVDKTDHFVILGYAADRTGPLAEQLCDDKGAHVVICALPEQAHEHPLPHRDDVSFVRGNFRDPQVLDRAGIGNARAVIVDEHDGDDDGAIVTTLLVHQLHPDLHVVTAAHDTDTTQRLLRTFGPQLECVERHDLPMLSEAAAVPGVTRFYADIRTIGRGADTYSVRLLDDAKGHRLGDLMFRLKDTHNVTVCALADDGSFTTNPPSDTRLNPGMTLYYIADHRLGWEDVRPLLAPGTLPS</sequence>
<dbReference type="GO" id="GO:0006813">
    <property type="term" value="P:potassium ion transport"/>
    <property type="evidence" value="ECO:0007669"/>
    <property type="project" value="InterPro"/>
</dbReference>
<accession>A0A917W3F4</accession>
<reference evidence="4" key="1">
    <citation type="journal article" date="2014" name="Int. J. Syst. Evol. Microbiol.">
        <title>Complete genome sequence of Corynebacterium casei LMG S-19264T (=DSM 44701T), isolated from a smear-ripened cheese.</title>
        <authorList>
            <consortium name="US DOE Joint Genome Institute (JGI-PGF)"/>
            <person name="Walter F."/>
            <person name="Albersmeier A."/>
            <person name="Kalinowski J."/>
            <person name="Ruckert C."/>
        </authorList>
    </citation>
    <scope>NUCLEOTIDE SEQUENCE</scope>
    <source>
        <strain evidence="4">CGMCC 4.7306</strain>
    </source>
</reference>
<comment type="subcellular location">
    <subcellularLocation>
        <location evidence="1">Cell membrane</location>
        <topology evidence="1">Multi-pass membrane protein</topology>
    </subcellularLocation>
</comment>
<dbReference type="RefSeq" id="WP_188895497.1">
    <property type="nucleotide sequence ID" value="NZ_BMMZ01000005.1"/>
</dbReference>
<evidence type="ECO:0000259" key="3">
    <source>
        <dbReference type="PROSITE" id="PS51201"/>
    </source>
</evidence>
<dbReference type="PANTHER" id="PTHR43833:SF9">
    <property type="entry name" value="POTASSIUM CHANNEL PROTEIN YUGO-RELATED"/>
    <property type="match status" value="1"/>
</dbReference>
<dbReference type="Proteomes" id="UP000613840">
    <property type="component" value="Unassembled WGS sequence"/>
</dbReference>
<evidence type="ECO:0000256" key="2">
    <source>
        <dbReference type="SAM" id="Phobius"/>
    </source>
</evidence>
<dbReference type="SUPFAM" id="SSF51735">
    <property type="entry name" value="NAD(P)-binding Rossmann-fold domains"/>
    <property type="match status" value="1"/>
</dbReference>
<dbReference type="Gene3D" id="1.10.287.70">
    <property type="match status" value="1"/>
</dbReference>
<reference evidence="4" key="2">
    <citation type="submission" date="2020-09" db="EMBL/GenBank/DDBJ databases">
        <authorList>
            <person name="Sun Q."/>
            <person name="Zhou Y."/>
        </authorList>
    </citation>
    <scope>NUCLEOTIDE SEQUENCE</scope>
    <source>
        <strain evidence="4">CGMCC 4.7306</strain>
    </source>
</reference>
<keyword evidence="2" id="KW-0812">Transmembrane</keyword>
<evidence type="ECO:0000256" key="1">
    <source>
        <dbReference type="ARBA" id="ARBA00004651"/>
    </source>
</evidence>
<dbReference type="Gene3D" id="3.30.70.1450">
    <property type="entry name" value="Regulator of K+ conductance, C-terminal domain"/>
    <property type="match status" value="1"/>
</dbReference>
<dbReference type="GO" id="GO:0005886">
    <property type="term" value="C:plasma membrane"/>
    <property type="evidence" value="ECO:0007669"/>
    <property type="project" value="UniProtKB-SubCell"/>
</dbReference>
<proteinExistence type="predicted"/>
<dbReference type="EMBL" id="BMMZ01000005">
    <property type="protein sequence ID" value="GGL63854.1"/>
    <property type="molecule type" value="Genomic_DNA"/>
</dbReference>
<dbReference type="PROSITE" id="PS51201">
    <property type="entry name" value="RCK_N"/>
    <property type="match status" value="1"/>
</dbReference>
<dbReference type="GO" id="GO:0034220">
    <property type="term" value="P:monoatomic ion transmembrane transport"/>
    <property type="evidence" value="ECO:0007669"/>
    <property type="project" value="UniProtKB-KW"/>
</dbReference>
<comment type="caution">
    <text evidence="4">The sequence shown here is derived from an EMBL/GenBank/DDBJ whole genome shotgun (WGS) entry which is preliminary data.</text>
</comment>
<name>A0A917W3F4_9ACTN</name>
<protein>
    <submittedName>
        <fullName evidence="4">Potassium channel protein</fullName>
    </submittedName>
</protein>
<keyword evidence="2" id="KW-0472">Membrane</keyword>
<dbReference type="Pfam" id="PF07885">
    <property type="entry name" value="Ion_trans_2"/>
    <property type="match status" value="1"/>
</dbReference>
<keyword evidence="4" id="KW-0407">Ion channel</keyword>
<feature type="domain" description="RCK N-terminal" evidence="3">
    <location>
        <begin position="117"/>
        <end position="242"/>
    </location>
</feature>
<gene>
    <name evidence="4" type="ORF">GCM10011575_22760</name>
</gene>
<keyword evidence="2" id="KW-1133">Transmembrane helix</keyword>
<keyword evidence="4" id="KW-0813">Transport</keyword>
<dbReference type="Pfam" id="PF02254">
    <property type="entry name" value="TrkA_N"/>
    <property type="match status" value="1"/>
</dbReference>
<dbReference type="InterPro" id="IPR036721">
    <property type="entry name" value="RCK_C_sf"/>
</dbReference>
<dbReference type="SUPFAM" id="SSF116726">
    <property type="entry name" value="TrkA C-terminal domain-like"/>
    <property type="match status" value="1"/>
</dbReference>
<dbReference type="AlphaFoldDB" id="A0A917W3F4"/>
<organism evidence="4 5">
    <name type="scientific">Microlunatus endophyticus</name>
    <dbReference type="NCBI Taxonomy" id="1716077"/>
    <lineage>
        <taxon>Bacteria</taxon>
        <taxon>Bacillati</taxon>
        <taxon>Actinomycetota</taxon>
        <taxon>Actinomycetes</taxon>
        <taxon>Propionibacteriales</taxon>
        <taxon>Propionibacteriaceae</taxon>
        <taxon>Microlunatus</taxon>
    </lineage>
</organism>
<dbReference type="InterPro" id="IPR050721">
    <property type="entry name" value="Trk_Ktr_HKT_K-transport"/>
</dbReference>
<feature type="transmembrane region" description="Helical" evidence="2">
    <location>
        <begin position="51"/>
        <end position="70"/>
    </location>
</feature>
<keyword evidence="4" id="KW-0406">Ion transport</keyword>